<dbReference type="GO" id="GO:0015979">
    <property type="term" value="P:photosynthesis"/>
    <property type="evidence" value="ECO:0007669"/>
    <property type="project" value="UniProtKB-UniRule"/>
</dbReference>
<reference evidence="12" key="1">
    <citation type="submission" date="2014-07" db="EMBL/GenBank/DDBJ databases">
        <title>Identification of a novel salt tolerance gene in wild soybean by whole-genome sequencing.</title>
        <authorList>
            <person name="Lam H.-M."/>
            <person name="Qi X."/>
            <person name="Li M.-W."/>
            <person name="Liu X."/>
            <person name="Xie M."/>
            <person name="Ni M."/>
            <person name="Xu X."/>
        </authorList>
    </citation>
    <scope>NUCLEOTIDE SEQUENCE [LARGE SCALE GENOMIC DNA]</scope>
    <source>
        <tissue evidence="12">Root</tissue>
    </source>
</reference>
<keyword evidence="8 11" id="KW-0603">Photosystem I</keyword>
<dbReference type="EMBL" id="KN670720">
    <property type="protein sequence ID" value="KHN01900.1"/>
    <property type="molecule type" value="Genomic_DNA"/>
</dbReference>
<proteinExistence type="inferred from homology"/>
<keyword evidence="5 11" id="KW-0602">Photosynthesis</keyword>
<evidence type="ECO:0000256" key="1">
    <source>
        <dbReference type="ARBA" id="ARBA00002502"/>
    </source>
</evidence>
<sequence length="134" mass="15279">MIIDKLKASPVESTKKIYLIPLPRTVNSYDLQANVALSSLTRTKLSFKPSHQSFRPKNFRSGVVVAKYGDKSMYFDLKDLGNTTSQWDLYGSDAPSPYNTLQIIQKGFHRTKNVHRKGLVSIHSFSPLFYFISF</sequence>
<dbReference type="GO" id="GO:0009538">
    <property type="term" value="C:photosystem I reaction center"/>
    <property type="evidence" value="ECO:0007669"/>
    <property type="project" value="UniProtKB-UniRule"/>
</dbReference>
<evidence type="ECO:0000256" key="2">
    <source>
        <dbReference type="ARBA" id="ARBA00004581"/>
    </source>
</evidence>
<dbReference type="AlphaFoldDB" id="A0A0B2NXX1"/>
<comment type="similarity">
    <text evidence="3 11">Belongs to the psaH family.</text>
</comment>
<evidence type="ECO:0000256" key="4">
    <source>
        <dbReference type="ARBA" id="ARBA00022528"/>
    </source>
</evidence>
<evidence type="ECO:0000256" key="7">
    <source>
        <dbReference type="ARBA" id="ARBA00022692"/>
    </source>
</evidence>
<accession>A0A0B2NXX1</accession>
<evidence type="ECO:0000256" key="3">
    <source>
        <dbReference type="ARBA" id="ARBA00010155"/>
    </source>
</evidence>
<evidence type="ECO:0000256" key="10">
    <source>
        <dbReference type="ARBA" id="ARBA00023136"/>
    </source>
</evidence>
<organism evidence="12">
    <name type="scientific">Glycine soja</name>
    <name type="common">Wild soybean</name>
    <dbReference type="NCBI Taxonomy" id="3848"/>
    <lineage>
        <taxon>Eukaryota</taxon>
        <taxon>Viridiplantae</taxon>
        <taxon>Streptophyta</taxon>
        <taxon>Embryophyta</taxon>
        <taxon>Tracheophyta</taxon>
        <taxon>Spermatophyta</taxon>
        <taxon>Magnoliopsida</taxon>
        <taxon>eudicotyledons</taxon>
        <taxon>Gunneridae</taxon>
        <taxon>Pentapetalae</taxon>
        <taxon>rosids</taxon>
        <taxon>fabids</taxon>
        <taxon>Fabales</taxon>
        <taxon>Fabaceae</taxon>
        <taxon>Papilionoideae</taxon>
        <taxon>50 kb inversion clade</taxon>
        <taxon>NPAAA clade</taxon>
        <taxon>indigoferoid/millettioid clade</taxon>
        <taxon>Phaseoleae</taxon>
        <taxon>Glycine</taxon>
        <taxon>Glycine subgen. Soja</taxon>
    </lineage>
</organism>
<comment type="function">
    <text evidence="11">Docking of the LHC I antenna complex to the core complex.</text>
</comment>
<dbReference type="PANTHER" id="PTHR34787:SF1">
    <property type="entry name" value="PHOTOSYSTEM I REACTION CENTER SUBUNIT VI-2, CHLOROPLASTIC"/>
    <property type="match status" value="1"/>
</dbReference>
<dbReference type="PANTHER" id="PTHR34787">
    <property type="entry name" value="PHOTOSYSTEM I REACTION CENTER SUBUNIT VI-2, CHLOROPLASTIC"/>
    <property type="match status" value="1"/>
</dbReference>
<evidence type="ECO:0000256" key="5">
    <source>
        <dbReference type="ARBA" id="ARBA00022531"/>
    </source>
</evidence>
<evidence type="ECO:0000256" key="8">
    <source>
        <dbReference type="ARBA" id="ARBA00022836"/>
    </source>
</evidence>
<keyword evidence="7" id="KW-0812">Transmembrane</keyword>
<keyword evidence="10" id="KW-0472">Membrane</keyword>
<dbReference type="InterPro" id="IPR004928">
    <property type="entry name" value="PSI_PsaH"/>
</dbReference>
<evidence type="ECO:0000313" key="12">
    <source>
        <dbReference type="EMBL" id="KHN01900.1"/>
    </source>
</evidence>
<keyword evidence="4 11" id="KW-0150">Chloroplast</keyword>
<evidence type="ECO:0000256" key="6">
    <source>
        <dbReference type="ARBA" id="ARBA00022640"/>
    </source>
</evidence>
<protein>
    <recommendedName>
        <fullName evidence="11">Photosystem I reaction center subunit VI</fullName>
        <shortName evidence="11">PSI-H</shortName>
    </recommendedName>
</protein>
<evidence type="ECO:0000256" key="11">
    <source>
        <dbReference type="RuleBase" id="RU369105"/>
    </source>
</evidence>
<gene>
    <name evidence="12" type="ORF">glysoja_043247</name>
</gene>
<dbReference type="Pfam" id="PF03244">
    <property type="entry name" value="PSI_PsaH"/>
    <property type="match status" value="1"/>
</dbReference>
<comment type="subcellular location">
    <subcellularLocation>
        <location evidence="2 11">Plastid</location>
        <location evidence="2 11">Chloroplast thylakoid membrane</location>
        <topology evidence="2 11">Single-pass membrane protein</topology>
    </subcellularLocation>
</comment>
<dbReference type="GO" id="GO:0009535">
    <property type="term" value="C:chloroplast thylakoid membrane"/>
    <property type="evidence" value="ECO:0007669"/>
    <property type="project" value="UniProtKB-SubCell"/>
</dbReference>
<name>A0A0B2NXX1_GLYSO</name>
<evidence type="ECO:0000256" key="9">
    <source>
        <dbReference type="ARBA" id="ARBA00023078"/>
    </source>
</evidence>
<keyword evidence="6 11" id="KW-0934">Plastid</keyword>
<dbReference type="Proteomes" id="UP000053555">
    <property type="component" value="Unassembled WGS sequence"/>
</dbReference>
<keyword evidence="9 11" id="KW-0793">Thylakoid</keyword>
<comment type="function">
    <text evidence="1">Possible role could be the docking of the LHC I antenna complex to the core complex.</text>
</comment>